<gene>
    <name evidence="1" type="ORF">HPB50_009012</name>
</gene>
<comment type="caution">
    <text evidence="1">The sequence shown here is derived from an EMBL/GenBank/DDBJ whole genome shotgun (WGS) entry which is preliminary data.</text>
</comment>
<organism evidence="1 2">
    <name type="scientific">Hyalomma asiaticum</name>
    <name type="common">Tick</name>
    <dbReference type="NCBI Taxonomy" id="266040"/>
    <lineage>
        <taxon>Eukaryota</taxon>
        <taxon>Metazoa</taxon>
        <taxon>Ecdysozoa</taxon>
        <taxon>Arthropoda</taxon>
        <taxon>Chelicerata</taxon>
        <taxon>Arachnida</taxon>
        <taxon>Acari</taxon>
        <taxon>Parasitiformes</taxon>
        <taxon>Ixodida</taxon>
        <taxon>Ixodoidea</taxon>
        <taxon>Ixodidae</taxon>
        <taxon>Hyalomminae</taxon>
        <taxon>Hyalomma</taxon>
    </lineage>
</organism>
<evidence type="ECO:0000313" key="1">
    <source>
        <dbReference type="EMBL" id="KAH6930092.1"/>
    </source>
</evidence>
<proteinExistence type="predicted"/>
<evidence type="ECO:0000313" key="2">
    <source>
        <dbReference type="Proteomes" id="UP000821845"/>
    </source>
</evidence>
<keyword evidence="2" id="KW-1185">Reference proteome</keyword>
<dbReference type="EMBL" id="CM023485">
    <property type="protein sequence ID" value="KAH6930092.1"/>
    <property type="molecule type" value="Genomic_DNA"/>
</dbReference>
<reference evidence="1" key="1">
    <citation type="submission" date="2020-05" db="EMBL/GenBank/DDBJ databases">
        <title>Large-scale comparative analyses of tick genomes elucidate their genetic diversity and vector capacities.</title>
        <authorList>
            <person name="Jia N."/>
            <person name="Wang J."/>
            <person name="Shi W."/>
            <person name="Du L."/>
            <person name="Sun Y."/>
            <person name="Zhan W."/>
            <person name="Jiang J."/>
            <person name="Wang Q."/>
            <person name="Zhang B."/>
            <person name="Ji P."/>
            <person name="Sakyi L.B."/>
            <person name="Cui X."/>
            <person name="Yuan T."/>
            <person name="Jiang B."/>
            <person name="Yang W."/>
            <person name="Lam T.T.-Y."/>
            <person name="Chang Q."/>
            <person name="Ding S."/>
            <person name="Wang X."/>
            <person name="Zhu J."/>
            <person name="Ruan X."/>
            <person name="Zhao L."/>
            <person name="Wei J."/>
            <person name="Que T."/>
            <person name="Du C."/>
            <person name="Cheng J."/>
            <person name="Dai P."/>
            <person name="Han X."/>
            <person name="Huang E."/>
            <person name="Gao Y."/>
            <person name="Liu J."/>
            <person name="Shao H."/>
            <person name="Ye R."/>
            <person name="Li L."/>
            <person name="Wei W."/>
            <person name="Wang X."/>
            <person name="Wang C."/>
            <person name="Yang T."/>
            <person name="Huo Q."/>
            <person name="Li W."/>
            <person name="Guo W."/>
            <person name="Chen H."/>
            <person name="Zhou L."/>
            <person name="Ni X."/>
            <person name="Tian J."/>
            <person name="Zhou Y."/>
            <person name="Sheng Y."/>
            <person name="Liu T."/>
            <person name="Pan Y."/>
            <person name="Xia L."/>
            <person name="Li J."/>
            <person name="Zhao F."/>
            <person name="Cao W."/>
        </authorList>
    </citation>
    <scope>NUCLEOTIDE SEQUENCE</scope>
    <source>
        <strain evidence="1">Hyas-2018</strain>
    </source>
</reference>
<accession>A0ACB7S4K1</accession>
<name>A0ACB7S4K1_HYAAI</name>
<protein>
    <submittedName>
        <fullName evidence="1">Uncharacterized protein</fullName>
    </submittedName>
</protein>
<sequence length="605" mass="67119">MHIRWLIVAVLVVNHGAGHGASGQLHDGVHRQDVNQTHEGAEVEQFDCELSGHGYHGDIGSGCRRYHYCEKTENGTWHQRHAACPPGTTFDDTRAECSSRNVSCRKTNSTANPNPMDPEAVEETTGNATTNFPTPSSPLDATEQSVTSAPEVLVERTNTSVDVKRGHTSHAICPASFGYFPHIESQCRRYYACVRLGEGTVVKHVYDCPRDKRFDSAKMLCVEAAEAPACQFSAATEYKDIAYEEEEMFNMSSLPSRNDYGLVGLLPVNLTVDALDRMMARLIMSYVQSGKNITEGELTAVQKILSETHPVPLTVLATVKLVSSTLHRLPNASELMDMYSIMKDEHKKFFGSGFLNRGRSVVRNLTSLVERYGAIRALSAATSYKRLKNAYESVRSSWFVLRNRTAPFLYNGWDNIAMAEPTTPGPFEAYIDQAPSPQDFINHQQESADLNDQSMAAHNEMHAAIYETSHGYAEGANSPVATLQEPSEHSSRQQSLTASALSSTADRSESGGSEGTEQKDNQQSPLSEISNVVRHTPVKQVVLADTDDEDYDGREPDYSEDMSPHSDPELYLNYDAYDYFDDRGESYILPHFGDHHEDPAMVMHV</sequence>
<dbReference type="Proteomes" id="UP000821845">
    <property type="component" value="Chromosome 5"/>
</dbReference>